<dbReference type="PANTHER" id="PTHR43811">
    <property type="entry name" value="FKBP-TYPE PEPTIDYL-PROLYL CIS-TRANS ISOMERASE FKPA"/>
    <property type="match status" value="1"/>
</dbReference>
<name>A0ABV9K9V3_9PORP</name>
<evidence type="ECO:0000256" key="4">
    <source>
        <dbReference type="ARBA" id="ARBA00023235"/>
    </source>
</evidence>
<evidence type="ECO:0000313" key="10">
    <source>
        <dbReference type="Proteomes" id="UP001596020"/>
    </source>
</evidence>
<feature type="signal peptide" evidence="7">
    <location>
        <begin position="1"/>
        <end position="21"/>
    </location>
</feature>
<gene>
    <name evidence="9" type="ORF">ACFO3G_09505</name>
</gene>
<dbReference type="PANTHER" id="PTHR43811:SF19">
    <property type="entry name" value="39 KDA FK506-BINDING NUCLEAR PROTEIN"/>
    <property type="match status" value="1"/>
</dbReference>
<organism evidence="9 10">
    <name type="scientific">Falsiporphyromonas endometrii</name>
    <dbReference type="NCBI Taxonomy" id="1387297"/>
    <lineage>
        <taxon>Bacteria</taxon>
        <taxon>Pseudomonadati</taxon>
        <taxon>Bacteroidota</taxon>
        <taxon>Bacteroidia</taxon>
        <taxon>Bacteroidales</taxon>
        <taxon>Porphyromonadaceae</taxon>
        <taxon>Falsiporphyromonas</taxon>
    </lineage>
</organism>
<dbReference type="Pfam" id="PF01346">
    <property type="entry name" value="FKBP_N"/>
    <property type="match status" value="1"/>
</dbReference>
<accession>A0ABV9K9V3</accession>
<reference evidence="10" key="1">
    <citation type="journal article" date="2019" name="Int. J. Syst. Evol. Microbiol.">
        <title>The Global Catalogue of Microorganisms (GCM) 10K type strain sequencing project: providing services to taxonomists for standard genome sequencing and annotation.</title>
        <authorList>
            <consortium name="The Broad Institute Genomics Platform"/>
            <consortium name="The Broad Institute Genome Sequencing Center for Infectious Disease"/>
            <person name="Wu L."/>
            <person name="Ma J."/>
        </authorList>
    </citation>
    <scope>NUCLEOTIDE SEQUENCE [LARGE SCALE GENOMIC DNA]</scope>
    <source>
        <strain evidence="10">CGMCC 4.7357</strain>
    </source>
</reference>
<dbReference type="GO" id="GO:0003755">
    <property type="term" value="F:peptidyl-prolyl cis-trans isomerase activity"/>
    <property type="evidence" value="ECO:0007669"/>
    <property type="project" value="UniProtKB-EC"/>
</dbReference>
<keyword evidence="3 5" id="KW-0697">Rotamase</keyword>
<keyword evidence="7" id="KW-0732">Signal</keyword>
<dbReference type="InterPro" id="IPR000774">
    <property type="entry name" value="PPIase_FKBP_N"/>
</dbReference>
<evidence type="ECO:0000256" key="7">
    <source>
        <dbReference type="SAM" id="SignalP"/>
    </source>
</evidence>
<comment type="caution">
    <text evidence="9">The sequence shown here is derived from an EMBL/GenBank/DDBJ whole genome shotgun (WGS) entry which is preliminary data.</text>
</comment>
<dbReference type="PROSITE" id="PS51257">
    <property type="entry name" value="PROKAR_LIPOPROTEIN"/>
    <property type="match status" value="1"/>
</dbReference>
<dbReference type="InterPro" id="IPR036944">
    <property type="entry name" value="PPIase_FKBP_N_sf"/>
</dbReference>
<dbReference type="Pfam" id="PF00254">
    <property type="entry name" value="FKBP_C"/>
    <property type="match status" value="1"/>
</dbReference>
<feature type="domain" description="PPIase FKBP-type" evidence="8">
    <location>
        <begin position="194"/>
        <end position="275"/>
    </location>
</feature>
<evidence type="ECO:0000256" key="2">
    <source>
        <dbReference type="ARBA" id="ARBA00006577"/>
    </source>
</evidence>
<evidence type="ECO:0000256" key="5">
    <source>
        <dbReference type="PROSITE-ProRule" id="PRU00277"/>
    </source>
</evidence>
<dbReference type="InterPro" id="IPR001179">
    <property type="entry name" value="PPIase_FKBP_dom"/>
</dbReference>
<dbReference type="Gene3D" id="1.10.287.460">
    <property type="entry name" value="Peptidyl-prolyl cis-trans isomerase, FKBP-type, N-terminal domain"/>
    <property type="match status" value="1"/>
</dbReference>
<dbReference type="EC" id="5.2.1.8" evidence="6"/>
<evidence type="ECO:0000259" key="8">
    <source>
        <dbReference type="PROSITE" id="PS50059"/>
    </source>
</evidence>
<dbReference type="EMBL" id="JBHSGO010000216">
    <property type="protein sequence ID" value="MFC4666827.1"/>
    <property type="molecule type" value="Genomic_DNA"/>
</dbReference>
<evidence type="ECO:0000256" key="1">
    <source>
        <dbReference type="ARBA" id="ARBA00000971"/>
    </source>
</evidence>
<evidence type="ECO:0000256" key="6">
    <source>
        <dbReference type="RuleBase" id="RU003915"/>
    </source>
</evidence>
<protein>
    <recommendedName>
        <fullName evidence="6">Peptidyl-prolyl cis-trans isomerase</fullName>
        <ecNumber evidence="6">5.2.1.8</ecNumber>
    </recommendedName>
</protein>
<dbReference type="Proteomes" id="UP001596020">
    <property type="component" value="Unassembled WGS sequence"/>
</dbReference>
<keyword evidence="10" id="KW-1185">Reference proteome</keyword>
<evidence type="ECO:0000313" key="9">
    <source>
        <dbReference type="EMBL" id="MFC4666827.1"/>
    </source>
</evidence>
<dbReference type="RefSeq" id="WP_380080273.1">
    <property type="nucleotide sequence ID" value="NZ_JBHSGO010000216.1"/>
</dbReference>
<dbReference type="SUPFAM" id="SSF54534">
    <property type="entry name" value="FKBP-like"/>
    <property type="match status" value="1"/>
</dbReference>
<keyword evidence="4 5" id="KW-0413">Isomerase</keyword>
<proteinExistence type="inferred from homology"/>
<dbReference type="InterPro" id="IPR046357">
    <property type="entry name" value="PPIase_dom_sf"/>
</dbReference>
<sequence>MKKIFLLGAVAIALASTSCNKGGNVDLKSPKTHEDSLEIALGVMSGMQTSQMFQMAAMQGVNIDSAEFMKGYERGIEDTSKFSYYVGALQGIQLSKSLKEDSVNVKNVYAAFTKYMKAHGKDMAITDEQANQILQEHMMKKQEKEMRKQFGKNIELGEKYVAKYKQENQSAITTKSGLVYKVIEEGKGEAPTLQDTVMCDYVLYDIDGKELQKDDDTKFPVTGVIKGWTEVLQLMKPGEKVEVVIPQELAYGSKGNYSIEPFSTLRFEMKLKKVLKAKPVDTKAQIEEVSKDIKNGDIKVSK</sequence>
<dbReference type="PROSITE" id="PS50059">
    <property type="entry name" value="FKBP_PPIASE"/>
    <property type="match status" value="1"/>
</dbReference>
<comment type="catalytic activity">
    <reaction evidence="1 5 6">
        <text>[protein]-peptidylproline (omega=180) = [protein]-peptidylproline (omega=0)</text>
        <dbReference type="Rhea" id="RHEA:16237"/>
        <dbReference type="Rhea" id="RHEA-COMP:10747"/>
        <dbReference type="Rhea" id="RHEA-COMP:10748"/>
        <dbReference type="ChEBI" id="CHEBI:83833"/>
        <dbReference type="ChEBI" id="CHEBI:83834"/>
        <dbReference type="EC" id="5.2.1.8"/>
    </reaction>
</comment>
<dbReference type="Gene3D" id="3.10.50.40">
    <property type="match status" value="1"/>
</dbReference>
<evidence type="ECO:0000256" key="3">
    <source>
        <dbReference type="ARBA" id="ARBA00023110"/>
    </source>
</evidence>
<feature type="chain" id="PRO_5047342704" description="Peptidyl-prolyl cis-trans isomerase" evidence="7">
    <location>
        <begin position="22"/>
        <end position="302"/>
    </location>
</feature>
<comment type="similarity">
    <text evidence="2 6">Belongs to the FKBP-type PPIase family.</text>
</comment>